<evidence type="ECO:0000313" key="2">
    <source>
        <dbReference type="Proteomes" id="UP001589619"/>
    </source>
</evidence>
<protein>
    <submittedName>
        <fullName evidence="1">Histidine phosphatase family protein</fullName>
        <ecNumber evidence="1">3.1.3.-</ecNumber>
    </submittedName>
</protein>
<dbReference type="Proteomes" id="UP001589619">
    <property type="component" value="Unassembled WGS sequence"/>
</dbReference>
<dbReference type="CDD" id="cd07067">
    <property type="entry name" value="HP_PGM_like"/>
    <property type="match status" value="1"/>
</dbReference>
<dbReference type="PANTHER" id="PTHR48100">
    <property type="entry name" value="BROAD-SPECIFICITY PHOSPHATASE YOR283W-RELATED"/>
    <property type="match status" value="1"/>
</dbReference>
<proteinExistence type="predicted"/>
<sequence>MTVIGLIRHGVTDWNVQLRAQGHTDIPLNEAGRQQAGLLAGRIGAEAWDAVYSSDLGRAFETARTATAALGLEVLVDERLREVFLGEIEGTTEEERVNRWGADWRQRELGEEPRDEAADRGLQAIRDIADKHPNQRVLIVSHGGLIGCTLKKMVPEAEFAGFLGNTSVTLVRRNENGGWACDLYNCTTHLESKQEREEA</sequence>
<dbReference type="Pfam" id="PF00300">
    <property type="entry name" value="His_Phos_1"/>
    <property type="match status" value="1"/>
</dbReference>
<reference evidence="1 2" key="1">
    <citation type="submission" date="2024-09" db="EMBL/GenBank/DDBJ databases">
        <authorList>
            <person name="Sun Q."/>
            <person name="Mori K."/>
        </authorList>
    </citation>
    <scope>NUCLEOTIDE SEQUENCE [LARGE SCALE GENOMIC DNA]</scope>
    <source>
        <strain evidence="1 2">JCM 12520</strain>
    </source>
</reference>
<dbReference type="InterPro" id="IPR029033">
    <property type="entry name" value="His_PPase_superfam"/>
</dbReference>
<comment type="caution">
    <text evidence="1">The sequence shown here is derived from an EMBL/GenBank/DDBJ whole genome shotgun (WGS) entry which is preliminary data.</text>
</comment>
<keyword evidence="1" id="KW-0378">Hydrolase</keyword>
<name>A0ABV5W638_9BACL</name>
<evidence type="ECO:0000313" key="1">
    <source>
        <dbReference type="EMBL" id="MFB9755768.1"/>
    </source>
</evidence>
<dbReference type="RefSeq" id="WP_344908831.1">
    <property type="nucleotide sequence ID" value="NZ_BAAAYO010000006.1"/>
</dbReference>
<dbReference type="InterPro" id="IPR050275">
    <property type="entry name" value="PGM_Phosphatase"/>
</dbReference>
<organism evidence="1 2">
    <name type="scientific">Paenibacillus hodogayensis</name>
    <dbReference type="NCBI Taxonomy" id="279208"/>
    <lineage>
        <taxon>Bacteria</taxon>
        <taxon>Bacillati</taxon>
        <taxon>Bacillota</taxon>
        <taxon>Bacilli</taxon>
        <taxon>Bacillales</taxon>
        <taxon>Paenibacillaceae</taxon>
        <taxon>Paenibacillus</taxon>
    </lineage>
</organism>
<gene>
    <name evidence="1" type="ORF">ACFFNY_29660</name>
</gene>
<dbReference type="SMART" id="SM00855">
    <property type="entry name" value="PGAM"/>
    <property type="match status" value="1"/>
</dbReference>
<dbReference type="GO" id="GO:0016787">
    <property type="term" value="F:hydrolase activity"/>
    <property type="evidence" value="ECO:0007669"/>
    <property type="project" value="UniProtKB-KW"/>
</dbReference>
<dbReference type="EMBL" id="JBHMAG010000018">
    <property type="protein sequence ID" value="MFB9755768.1"/>
    <property type="molecule type" value="Genomic_DNA"/>
</dbReference>
<dbReference type="EC" id="3.1.3.-" evidence="1"/>
<dbReference type="PANTHER" id="PTHR48100:SF62">
    <property type="entry name" value="GLUCOSYL-3-PHOSPHOGLYCERATE PHOSPHATASE"/>
    <property type="match status" value="1"/>
</dbReference>
<accession>A0ABV5W638</accession>
<keyword evidence="2" id="KW-1185">Reference proteome</keyword>
<dbReference type="InterPro" id="IPR013078">
    <property type="entry name" value="His_Pase_superF_clade-1"/>
</dbReference>
<dbReference type="Gene3D" id="3.40.50.1240">
    <property type="entry name" value="Phosphoglycerate mutase-like"/>
    <property type="match status" value="1"/>
</dbReference>
<dbReference type="SUPFAM" id="SSF53254">
    <property type="entry name" value="Phosphoglycerate mutase-like"/>
    <property type="match status" value="1"/>
</dbReference>